<dbReference type="Proteomes" id="UP000028705">
    <property type="component" value="Unassembled WGS sequence"/>
</dbReference>
<sequence length="66" mass="7332">MKQKKEIAQKLSLKKMQMIKISVDNLLSIKGGDMSGHSIYQTDTVPTTGDKTINTHFPTGNEILNN</sequence>
<keyword evidence="2" id="KW-1185">Reference proteome</keyword>
<name>A0A086A495_9FLAO</name>
<reference evidence="1 2" key="1">
    <citation type="submission" date="2014-07" db="EMBL/GenBank/DDBJ databases">
        <title>Genome of Chryseobacterium soli DSM 19298.</title>
        <authorList>
            <person name="Stropko S.J."/>
            <person name="Pipes S.E."/>
            <person name="Newman J."/>
        </authorList>
    </citation>
    <scope>NUCLEOTIDE SEQUENCE [LARGE SCALE GENOMIC DNA]</scope>
    <source>
        <strain evidence="1 2">DSM 19298</strain>
    </source>
</reference>
<evidence type="ECO:0000313" key="1">
    <source>
        <dbReference type="EMBL" id="KFF11509.1"/>
    </source>
</evidence>
<dbReference type="AlphaFoldDB" id="A0A086A495"/>
<dbReference type="RefSeq" id="WP_034712622.1">
    <property type="nucleotide sequence ID" value="NZ_JPRH01000006.1"/>
</dbReference>
<protein>
    <submittedName>
        <fullName evidence="1">Uncharacterized protein</fullName>
    </submittedName>
</protein>
<gene>
    <name evidence="1" type="ORF">IW15_14945</name>
</gene>
<dbReference type="EMBL" id="JPRH01000006">
    <property type="protein sequence ID" value="KFF11509.1"/>
    <property type="molecule type" value="Genomic_DNA"/>
</dbReference>
<organism evidence="1 2">
    <name type="scientific">Chryseobacterium soli</name>
    <dbReference type="NCBI Taxonomy" id="445961"/>
    <lineage>
        <taxon>Bacteria</taxon>
        <taxon>Pseudomonadati</taxon>
        <taxon>Bacteroidota</taxon>
        <taxon>Flavobacteriia</taxon>
        <taxon>Flavobacteriales</taxon>
        <taxon>Weeksellaceae</taxon>
        <taxon>Chryseobacterium group</taxon>
        <taxon>Chryseobacterium</taxon>
    </lineage>
</organism>
<proteinExistence type="predicted"/>
<accession>A0A086A495</accession>
<evidence type="ECO:0000313" key="2">
    <source>
        <dbReference type="Proteomes" id="UP000028705"/>
    </source>
</evidence>
<comment type="caution">
    <text evidence="1">The sequence shown here is derived from an EMBL/GenBank/DDBJ whole genome shotgun (WGS) entry which is preliminary data.</text>
</comment>